<sequence>MAVGVIQPSVPPFISISSSIAASSLVDGSWYENGNVSGWILLCPSYRRFDFIALLVDSPVKEKHAEKGIGLTPFEIGKKGVVSVIDFKVLEKASGNFEERNELGEGRFGRGL</sequence>
<evidence type="ECO:0000313" key="2">
    <source>
        <dbReference type="Proteomes" id="UP001642487"/>
    </source>
</evidence>
<evidence type="ECO:0000313" key="1">
    <source>
        <dbReference type="EMBL" id="CAK9317511.1"/>
    </source>
</evidence>
<dbReference type="Proteomes" id="UP001642487">
    <property type="component" value="Chromosome 3"/>
</dbReference>
<protein>
    <submittedName>
        <fullName evidence="1">Uncharacterized protein</fullName>
    </submittedName>
</protein>
<proteinExistence type="predicted"/>
<dbReference type="EMBL" id="OZ021737">
    <property type="protein sequence ID" value="CAK9317511.1"/>
    <property type="molecule type" value="Genomic_DNA"/>
</dbReference>
<keyword evidence="2" id="KW-1185">Reference proteome</keyword>
<name>A0ABP0YEI8_9ROSI</name>
<organism evidence="1 2">
    <name type="scientific">Citrullus colocynthis</name>
    <name type="common">colocynth</name>
    <dbReference type="NCBI Taxonomy" id="252529"/>
    <lineage>
        <taxon>Eukaryota</taxon>
        <taxon>Viridiplantae</taxon>
        <taxon>Streptophyta</taxon>
        <taxon>Embryophyta</taxon>
        <taxon>Tracheophyta</taxon>
        <taxon>Spermatophyta</taxon>
        <taxon>Magnoliopsida</taxon>
        <taxon>eudicotyledons</taxon>
        <taxon>Gunneridae</taxon>
        <taxon>Pentapetalae</taxon>
        <taxon>rosids</taxon>
        <taxon>fabids</taxon>
        <taxon>Cucurbitales</taxon>
        <taxon>Cucurbitaceae</taxon>
        <taxon>Benincaseae</taxon>
        <taxon>Citrullus</taxon>
    </lineage>
</organism>
<reference evidence="1 2" key="1">
    <citation type="submission" date="2024-03" db="EMBL/GenBank/DDBJ databases">
        <authorList>
            <person name="Gkanogiannis A."/>
            <person name="Becerra Lopez-Lavalle L."/>
        </authorList>
    </citation>
    <scope>NUCLEOTIDE SEQUENCE [LARGE SCALE GENOMIC DNA]</scope>
</reference>
<accession>A0ABP0YEI8</accession>
<gene>
    <name evidence="1" type="ORF">CITCOLO1_LOCUS9416</name>
</gene>